<evidence type="ECO:0000256" key="6">
    <source>
        <dbReference type="SAM" id="Phobius"/>
    </source>
</evidence>
<keyword evidence="4 6" id="KW-1133">Transmembrane helix</keyword>
<dbReference type="Pfam" id="PF12698">
    <property type="entry name" value="ABC2_membrane_3"/>
    <property type="match status" value="1"/>
</dbReference>
<name>A0ABV9HXI6_9FLAO</name>
<evidence type="ECO:0000256" key="1">
    <source>
        <dbReference type="ARBA" id="ARBA00004651"/>
    </source>
</evidence>
<proteinExistence type="predicted"/>
<dbReference type="PANTHER" id="PTHR30294:SF29">
    <property type="entry name" value="MULTIDRUG ABC TRANSPORTER PERMEASE YBHS-RELATED"/>
    <property type="match status" value="1"/>
</dbReference>
<feature type="transmembrane region" description="Helical" evidence="6">
    <location>
        <begin position="178"/>
        <end position="199"/>
    </location>
</feature>
<gene>
    <name evidence="8" type="ORF">ACFO3O_13275</name>
</gene>
<evidence type="ECO:0000256" key="3">
    <source>
        <dbReference type="ARBA" id="ARBA00022692"/>
    </source>
</evidence>
<feature type="domain" description="ABC-2 type transporter transmembrane" evidence="7">
    <location>
        <begin position="19"/>
        <end position="406"/>
    </location>
</feature>
<dbReference type="InterPro" id="IPR013525">
    <property type="entry name" value="ABC2_TM"/>
</dbReference>
<evidence type="ECO:0000256" key="4">
    <source>
        <dbReference type="ARBA" id="ARBA00022989"/>
    </source>
</evidence>
<organism evidence="8 9">
    <name type="scientific">Dokdonia ponticola</name>
    <dbReference type="NCBI Taxonomy" id="2041041"/>
    <lineage>
        <taxon>Bacteria</taxon>
        <taxon>Pseudomonadati</taxon>
        <taxon>Bacteroidota</taxon>
        <taxon>Flavobacteriia</taxon>
        <taxon>Flavobacteriales</taxon>
        <taxon>Flavobacteriaceae</taxon>
        <taxon>Dokdonia</taxon>
    </lineage>
</organism>
<reference evidence="9" key="1">
    <citation type="journal article" date="2019" name="Int. J. Syst. Evol. Microbiol.">
        <title>The Global Catalogue of Microorganisms (GCM) 10K type strain sequencing project: providing services to taxonomists for standard genome sequencing and annotation.</title>
        <authorList>
            <consortium name="The Broad Institute Genomics Platform"/>
            <consortium name="The Broad Institute Genome Sequencing Center for Infectious Disease"/>
            <person name="Wu L."/>
            <person name="Ma J."/>
        </authorList>
    </citation>
    <scope>NUCLEOTIDE SEQUENCE [LARGE SCALE GENOMIC DNA]</scope>
    <source>
        <strain evidence="9">YJ-61-S</strain>
    </source>
</reference>
<dbReference type="Proteomes" id="UP001596043">
    <property type="component" value="Unassembled WGS sequence"/>
</dbReference>
<protein>
    <submittedName>
        <fullName evidence="8">ABC transporter permease</fullName>
    </submittedName>
</protein>
<dbReference type="SUPFAM" id="SSF53850">
    <property type="entry name" value="Periplasmic binding protein-like II"/>
    <property type="match status" value="1"/>
</dbReference>
<evidence type="ECO:0000256" key="5">
    <source>
        <dbReference type="ARBA" id="ARBA00023136"/>
    </source>
</evidence>
<feature type="transmembrane region" description="Helical" evidence="6">
    <location>
        <begin position="360"/>
        <end position="379"/>
    </location>
</feature>
<accession>A0ABV9HXI6</accession>
<comment type="caution">
    <text evidence="8">The sequence shown here is derived from an EMBL/GenBank/DDBJ whole genome shotgun (WGS) entry which is preliminary data.</text>
</comment>
<keyword evidence="3 6" id="KW-0812">Transmembrane</keyword>
<comment type="subcellular location">
    <subcellularLocation>
        <location evidence="1">Cell membrane</location>
        <topology evidence="1">Multi-pass membrane protein</topology>
    </subcellularLocation>
</comment>
<dbReference type="Gene3D" id="3.40.190.10">
    <property type="entry name" value="Periplasmic binding protein-like II"/>
    <property type="match status" value="1"/>
</dbReference>
<dbReference type="InterPro" id="IPR051449">
    <property type="entry name" value="ABC-2_transporter_component"/>
</dbReference>
<feature type="transmembrane region" description="Helical" evidence="6">
    <location>
        <begin position="21"/>
        <end position="42"/>
    </location>
</feature>
<keyword evidence="5 6" id="KW-0472">Membrane</keyword>
<dbReference type="RefSeq" id="WP_379979585.1">
    <property type="nucleotide sequence ID" value="NZ_JBHSFV010000008.1"/>
</dbReference>
<evidence type="ECO:0000259" key="7">
    <source>
        <dbReference type="Pfam" id="PF12698"/>
    </source>
</evidence>
<evidence type="ECO:0000313" key="8">
    <source>
        <dbReference type="EMBL" id="MFC4634886.1"/>
    </source>
</evidence>
<feature type="transmembrane region" description="Helical" evidence="6">
    <location>
        <begin position="333"/>
        <end position="353"/>
    </location>
</feature>
<feature type="transmembrane region" description="Helical" evidence="6">
    <location>
        <begin position="237"/>
        <end position="258"/>
    </location>
</feature>
<feature type="transmembrane region" description="Helical" evidence="6">
    <location>
        <begin position="385"/>
        <end position="406"/>
    </location>
</feature>
<keyword evidence="9" id="KW-1185">Reference proteome</keyword>
<dbReference type="PANTHER" id="PTHR30294">
    <property type="entry name" value="MEMBRANE COMPONENT OF ABC TRANSPORTER YHHJ-RELATED"/>
    <property type="match status" value="1"/>
</dbReference>
<feature type="transmembrane region" description="Helical" evidence="6">
    <location>
        <begin position="295"/>
        <end position="313"/>
    </location>
</feature>
<sequence>MSILSLIIKREYKARVRNKSFLIMTFLSPLILVGMVFLITYLTQLNSDTKRVIAIVDESGLFEAEFNNTDQTTYINLSEQGLETAKELSEKEEYDGLIYIPLNSEDLSSRVTFYGKENPSPGLVESIEKKIENKLTNQVFVDKGIDPKTIDNIKKDINLTIENYSGEQSSKMSNWIKAAFGGAAGYLLMMFIIIYGNMVMRSVIEEKTNRIIEVIISSVKPFQLMLGKILGTTLAGITQFTIWIILGGVLMIVLQIVFDIDPSTTSGAVNSEAQAIASDPDKLTEIFTEISRLPLLQLAVGFLVYFIGGYFLYSSIYAAIGAAVDNETDTQQFMLPIIMPLMLAIYVGFFAVIDNPHGTVATVFSIIPLTSPIVMLMRIPFEVPVWQLALSVTLLIASFIFTVWFGSKIYRVGILMYGKKPTYKELFKWLKY</sequence>
<keyword evidence="2" id="KW-1003">Cell membrane</keyword>
<dbReference type="EMBL" id="JBHSFV010000008">
    <property type="protein sequence ID" value="MFC4634886.1"/>
    <property type="molecule type" value="Genomic_DNA"/>
</dbReference>
<evidence type="ECO:0000256" key="2">
    <source>
        <dbReference type="ARBA" id="ARBA00022475"/>
    </source>
</evidence>
<evidence type="ECO:0000313" key="9">
    <source>
        <dbReference type="Proteomes" id="UP001596043"/>
    </source>
</evidence>